<dbReference type="Proteomes" id="UP000531561">
    <property type="component" value="Unassembled WGS sequence"/>
</dbReference>
<feature type="compositionally biased region" description="Polar residues" evidence="1">
    <location>
        <begin position="108"/>
        <end position="119"/>
    </location>
</feature>
<feature type="compositionally biased region" description="Basic and acidic residues" evidence="1">
    <location>
        <begin position="202"/>
        <end position="212"/>
    </location>
</feature>
<feature type="compositionally biased region" description="Basic residues" evidence="1">
    <location>
        <begin position="95"/>
        <end position="104"/>
    </location>
</feature>
<dbReference type="AlphaFoldDB" id="A0A8H6AMG5"/>
<accession>A0A8H6AMG5</accession>
<sequence length="246" mass="27350">MTSYSWCNATALARKARQATGDNNSSTFQTILIALGALIVFGILDNITPLWNALGLESSSEDSKPSISQEYITIESGQETADTSPLPLMTKAVPRRKPRGRGKKQFQNEESPMTPTTLRRSSRVRELIAKNGLPTPVSTPTAQKRSATTKGKGKRNSIQPVSFDDFIEPASTPTGQKKIIKGREKQIVLDEYETFMNEPEEERTKKTQSKDDFDYEGYSTPWSAIQRKNVSKGKFGRITKGKGQKK</sequence>
<name>A0A8H6AMG5_9HELO</name>
<dbReference type="EMBL" id="JABFCT010000014">
    <property type="protein sequence ID" value="KAF5870281.1"/>
    <property type="molecule type" value="Genomic_DNA"/>
</dbReference>
<evidence type="ECO:0000313" key="4">
    <source>
        <dbReference type="Proteomes" id="UP000531561"/>
    </source>
</evidence>
<dbReference type="GeneID" id="59263697"/>
<evidence type="ECO:0000313" key="3">
    <source>
        <dbReference type="EMBL" id="KAF5870281.1"/>
    </source>
</evidence>
<feature type="compositionally biased region" description="Polar residues" evidence="1">
    <location>
        <begin position="136"/>
        <end position="149"/>
    </location>
</feature>
<dbReference type="OrthoDB" id="3551790at2759"/>
<evidence type="ECO:0000256" key="2">
    <source>
        <dbReference type="SAM" id="Phobius"/>
    </source>
</evidence>
<keyword evidence="2" id="KW-1133">Transmembrane helix</keyword>
<protein>
    <submittedName>
        <fullName evidence="3">Uncharacterized protein</fullName>
    </submittedName>
</protein>
<comment type="caution">
    <text evidence="3">The sequence shown here is derived from an EMBL/GenBank/DDBJ whole genome shotgun (WGS) entry which is preliminary data.</text>
</comment>
<feature type="transmembrane region" description="Helical" evidence="2">
    <location>
        <begin position="27"/>
        <end position="44"/>
    </location>
</feature>
<reference evidence="3 4" key="1">
    <citation type="journal article" date="2020" name="Phytopathology">
        <title>A high-quality genome resource of Botrytis fragariae, a new and rapidly spreading fungal pathogen causing strawberry gray mold in the U.S.A.</title>
        <authorList>
            <person name="Wu Y."/>
            <person name="Saski C.A."/>
            <person name="Schnabel G."/>
            <person name="Xiao S."/>
            <person name="Hu M."/>
        </authorList>
    </citation>
    <scope>NUCLEOTIDE SEQUENCE [LARGE SCALE GENOMIC DNA]</scope>
    <source>
        <strain evidence="3 4">BVB16</strain>
    </source>
</reference>
<keyword evidence="4" id="KW-1185">Reference proteome</keyword>
<dbReference type="RefSeq" id="XP_037189228.1">
    <property type="nucleotide sequence ID" value="XM_037340005.1"/>
</dbReference>
<keyword evidence="2" id="KW-0812">Transmembrane</keyword>
<keyword evidence="2" id="KW-0472">Membrane</keyword>
<feature type="region of interest" description="Disordered" evidence="1">
    <location>
        <begin position="95"/>
        <end position="175"/>
    </location>
</feature>
<gene>
    <name evidence="3" type="ORF">Bfra_009664</name>
</gene>
<feature type="region of interest" description="Disordered" evidence="1">
    <location>
        <begin position="197"/>
        <end position="218"/>
    </location>
</feature>
<proteinExistence type="predicted"/>
<evidence type="ECO:0000256" key="1">
    <source>
        <dbReference type="SAM" id="MobiDB-lite"/>
    </source>
</evidence>
<organism evidence="3 4">
    <name type="scientific">Botrytis fragariae</name>
    <dbReference type="NCBI Taxonomy" id="1964551"/>
    <lineage>
        <taxon>Eukaryota</taxon>
        <taxon>Fungi</taxon>
        <taxon>Dikarya</taxon>
        <taxon>Ascomycota</taxon>
        <taxon>Pezizomycotina</taxon>
        <taxon>Leotiomycetes</taxon>
        <taxon>Helotiales</taxon>
        <taxon>Sclerotiniaceae</taxon>
        <taxon>Botrytis</taxon>
    </lineage>
</organism>